<evidence type="ECO:0000313" key="3">
    <source>
        <dbReference type="Ensembl" id="ENSSPUP00000011026.1"/>
    </source>
</evidence>
<dbReference type="InterPro" id="IPR018200">
    <property type="entry name" value="USP_CS"/>
</dbReference>
<dbReference type="Ensembl" id="ENSSPUT00000011755.1">
    <property type="protein sequence ID" value="ENSSPUP00000011026.1"/>
    <property type="gene ID" value="ENSSPUG00000008363.1"/>
</dbReference>
<dbReference type="GeneTree" id="ENSGT00940000161720"/>
<dbReference type="GO" id="GO:0060090">
    <property type="term" value="F:molecular adaptor activity"/>
    <property type="evidence" value="ECO:0007669"/>
    <property type="project" value="Ensembl"/>
</dbReference>
<name>A0A8D0GN75_SPHPU</name>
<feature type="region of interest" description="Disordered" evidence="1">
    <location>
        <begin position="1"/>
        <end position="24"/>
    </location>
</feature>
<dbReference type="Pfam" id="PF00443">
    <property type="entry name" value="UCH"/>
    <property type="match status" value="1"/>
</dbReference>
<dbReference type="PANTHER" id="PTHR24006:SF796">
    <property type="entry name" value="UBL CARBOXYL-TERMINAL HYDROLASE 18-RELATED"/>
    <property type="match status" value="1"/>
</dbReference>
<accession>A0A8D0GN75</accession>
<dbReference type="GO" id="GO:0016579">
    <property type="term" value="P:protein deubiquitination"/>
    <property type="evidence" value="ECO:0007669"/>
    <property type="project" value="InterPro"/>
</dbReference>
<dbReference type="GO" id="GO:0060339">
    <property type="term" value="P:negative regulation of type I interferon-mediated signaling pathway"/>
    <property type="evidence" value="ECO:0007669"/>
    <property type="project" value="Ensembl"/>
</dbReference>
<dbReference type="GO" id="GO:0019785">
    <property type="term" value="F:ISG15-specific peptidase activity"/>
    <property type="evidence" value="ECO:0007669"/>
    <property type="project" value="Ensembl"/>
</dbReference>
<dbReference type="InterPro" id="IPR038765">
    <property type="entry name" value="Papain-like_cys_pep_sf"/>
</dbReference>
<reference evidence="3" key="2">
    <citation type="submission" date="2025-09" db="UniProtKB">
        <authorList>
            <consortium name="Ensembl"/>
        </authorList>
    </citation>
    <scope>IDENTIFICATION</scope>
</reference>
<dbReference type="GO" id="GO:0005634">
    <property type="term" value="C:nucleus"/>
    <property type="evidence" value="ECO:0007669"/>
    <property type="project" value="Ensembl"/>
</dbReference>
<evidence type="ECO:0000256" key="1">
    <source>
        <dbReference type="SAM" id="MobiDB-lite"/>
    </source>
</evidence>
<dbReference type="InterPro" id="IPR028889">
    <property type="entry name" value="USP"/>
</dbReference>
<dbReference type="GO" id="GO:0035634">
    <property type="term" value="P:response to stilbenoid"/>
    <property type="evidence" value="ECO:0007669"/>
    <property type="project" value="Ensembl"/>
</dbReference>
<reference evidence="3" key="1">
    <citation type="submission" date="2025-08" db="UniProtKB">
        <authorList>
            <consortium name="Ensembl"/>
        </authorList>
    </citation>
    <scope>IDENTIFICATION</scope>
</reference>
<dbReference type="Gene3D" id="3.90.70.10">
    <property type="entry name" value="Cysteine proteinases"/>
    <property type="match status" value="1"/>
</dbReference>
<dbReference type="Proteomes" id="UP000694392">
    <property type="component" value="Unplaced"/>
</dbReference>
<dbReference type="InterPro" id="IPR050164">
    <property type="entry name" value="Peptidase_C19"/>
</dbReference>
<dbReference type="GO" id="GO:0004843">
    <property type="term" value="F:cysteine-type deubiquitinase activity"/>
    <property type="evidence" value="ECO:0007669"/>
    <property type="project" value="InterPro"/>
</dbReference>
<evidence type="ECO:0000313" key="4">
    <source>
        <dbReference type="Proteomes" id="UP000694392"/>
    </source>
</evidence>
<dbReference type="GO" id="GO:0050727">
    <property type="term" value="P:regulation of inflammatory response"/>
    <property type="evidence" value="ECO:0007669"/>
    <property type="project" value="Ensembl"/>
</dbReference>
<dbReference type="GO" id="GO:0005829">
    <property type="term" value="C:cytosol"/>
    <property type="evidence" value="ECO:0007669"/>
    <property type="project" value="Ensembl"/>
</dbReference>
<sequence length="353" mass="40598">MSGGFGRLSQTLTSPLSSMPSSPQGWITATRSTWGCPRSWSGAIGLYNIGLSCCLNSLLQMFFMNTDFTAILRRIQVPEGATERRESVPYQMLLLLEQMQHSRRRAVHPLGLARCLSKHNVQFFVLYDAAQLFQILWNLIKTQITIEDLAKRLIGLYTIRVQEYLVCQKCLLETKRDSNMISLPLPMFNYSSCAIRTLEDSLRCFFEPEQLTESNTCHCEECGRKTRSLKVIKYLPQILTLHLKRFCCKKSSRTQKISHFLSFPQSLDFNQILTPEHCSLDAEEKADWLYELFAVIAHSGSASFGHYCAYIWRRTEPRWYCFNDSSVCQVSWDDVKWISLFLSYPAAGLEVGK</sequence>
<dbReference type="OMA" id="CGRKTPF"/>
<dbReference type="GO" id="GO:0140374">
    <property type="term" value="P:antiviral innate immune response"/>
    <property type="evidence" value="ECO:0007669"/>
    <property type="project" value="Ensembl"/>
</dbReference>
<dbReference type="PROSITE" id="PS50235">
    <property type="entry name" value="USP_3"/>
    <property type="match status" value="1"/>
</dbReference>
<evidence type="ECO:0000259" key="2">
    <source>
        <dbReference type="PROSITE" id="PS50235"/>
    </source>
</evidence>
<organism evidence="3 4">
    <name type="scientific">Sphenodon punctatus</name>
    <name type="common">Tuatara</name>
    <name type="synonym">Hatteria punctata</name>
    <dbReference type="NCBI Taxonomy" id="8508"/>
    <lineage>
        <taxon>Eukaryota</taxon>
        <taxon>Metazoa</taxon>
        <taxon>Chordata</taxon>
        <taxon>Craniata</taxon>
        <taxon>Vertebrata</taxon>
        <taxon>Euteleostomi</taxon>
        <taxon>Lepidosauria</taxon>
        <taxon>Sphenodontia</taxon>
        <taxon>Sphenodontidae</taxon>
        <taxon>Sphenodon</taxon>
    </lineage>
</organism>
<gene>
    <name evidence="3" type="primary">USP18</name>
</gene>
<dbReference type="PROSITE" id="PS00973">
    <property type="entry name" value="USP_2"/>
    <property type="match status" value="1"/>
</dbReference>
<feature type="domain" description="USP" evidence="2">
    <location>
        <begin position="44"/>
        <end position="347"/>
    </location>
</feature>
<dbReference type="AlphaFoldDB" id="A0A8D0GN75"/>
<protein>
    <submittedName>
        <fullName evidence="3">Ubiquitin specific peptidase 18</fullName>
    </submittedName>
</protein>
<proteinExistence type="predicted"/>
<keyword evidence="4" id="KW-1185">Reference proteome</keyword>
<feature type="compositionally biased region" description="Low complexity" evidence="1">
    <location>
        <begin position="8"/>
        <end position="24"/>
    </location>
</feature>
<dbReference type="PANTHER" id="PTHR24006">
    <property type="entry name" value="UBIQUITIN CARBOXYL-TERMINAL HYDROLASE"/>
    <property type="match status" value="1"/>
</dbReference>
<dbReference type="InterPro" id="IPR001394">
    <property type="entry name" value="Peptidase_C19_UCH"/>
</dbReference>
<dbReference type="GO" id="GO:0009617">
    <property type="term" value="P:response to bacterium"/>
    <property type="evidence" value="ECO:0007669"/>
    <property type="project" value="Ensembl"/>
</dbReference>
<dbReference type="SUPFAM" id="SSF54001">
    <property type="entry name" value="Cysteine proteinases"/>
    <property type="match status" value="1"/>
</dbReference>